<feature type="domain" description="Rho-GAP" evidence="5">
    <location>
        <begin position="1076"/>
        <end position="1306"/>
    </location>
</feature>
<feature type="region of interest" description="Disordered" evidence="4">
    <location>
        <begin position="922"/>
        <end position="959"/>
    </location>
</feature>
<dbReference type="SMART" id="SM00324">
    <property type="entry name" value="RhoGAP"/>
    <property type="match status" value="1"/>
</dbReference>
<feature type="compositionally biased region" description="Acidic residues" evidence="4">
    <location>
        <begin position="781"/>
        <end position="791"/>
    </location>
</feature>
<feature type="compositionally biased region" description="Low complexity" evidence="4">
    <location>
        <begin position="754"/>
        <end position="780"/>
    </location>
</feature>
<feature type="region of interest" description="Disordered" evidence="4">
    <location>
        <begin position="1371"/>
        <end position="1410"/>
    </location>
</feature>
<dbReference type="GO" id="GO:0019150">
    <property type="term" value="F:D-ribulokinase activity"/>
    <property type="evidence" value="ECO:0007669"/>
    <property type="project" value="TreeGrafter"/>
</dbReference>
<dbReference type="CDD" id="cd07782">
    <property type="entry name" value="ASKHA_NBD_FGGY_D-RBK"/>
    <property type="match status" value="1"/>
</dbReference>
<dbReference type="GO" id="GO:0005737">
    <property type="term" value="C:cytoplasm"/>
    <property type="evidence" value="ECO:0007669"/>
    <property type="project" value="TreeGrafter"/>
</dbReference>
<gene>
    <name evidence="6" type="ORF">CTheo_4766</name>
</gene>
<dbReference type="InterPro" id="IPR006003">
    <property type="entry name" value="FGGY_RbtK-like"/>
</dbReference>
<dbReference type="SUPFAM" id="SSF53067">
    <property type="entry name" value="Actin-like ATPase domain"/>
    <property type="match status" value="2"/>
</dbReference>
<dbReference type="PANTHER" id="PTHR43435">
    <property type="entry name" value="RIBULOKINASE"/>
    <property type="match status" value="1"/>
</dbReference>
<evidence type="ECO:0000256" key="2">
    <source>
        <dbReference type="ARBA" id="ARBA00022679"/>
    </source>
</evidence>
<feature type="compositionally biased region" description="Low complexity" evidence="4">
    <location>
        <begin position="1381"/>
        <end position="1393"/>
    </location>
</feature>
<keyword evidence="3 6" id="KW-0418">Kinase</keyword>
<organism evidence="6 7">
    <name type="scientific">Ceratobasidium theobromae</name>
    <dbReference type="NCBI Taxonomy" id="1582974"/>
    <lineage>
        <taxon>Eukaryota</taxon>
        <taxon>Fungi</taxon>
        <taxon>Dikarya</taxon>
        <taxon>Basidiomycota</taxon>
        <taxon>Agaricomycotina</taxon>
        <taxon>Agaricomycetes</taxon>
        <taxon>Cantharellales</taxon>
        <taxon>Ceratobasidiaceae</taxon>
        <taxon>Ceratobasidium</taxon>
    </lineage>
</organism>
<dbReference type="PROSITE" id="PS50238">
    <property type="entry name" value="RHOGAP"/>
    <property type="match status" value="1"/>
</dbReference>
<comment type="caution">
    <text evidence="6">The sequence shown here is derived from an EMBL/GenBank/DDBJ whole genome shotgun (WGS) entry which is preliminary data.</text>
</comment>
<evidence type="ECO:0000313" key="6">
    <source>
        <dbReference type="EMBL" id="KAB5591774.1"/>
    </source>
</evidence>
<accession>A0A5N5QJG2</accession>
<evidence type="ECO:0000256" key="4">
    <source>
        <dbReference type="SAM" id="MobiDB-lite"/>
    </source>
</evidence>
<dbReference type="NCBIfam" id="TIGR01315">
    <property type="entry name" value="5C_CHO_kinase"/>
    <property type="match status" value="1"/>
</dbReference>
<name>A0A5N5QJG2_9AGAM</name>
<dbReference type="InterPro" id="IPR008936">
    <property type="entry name" value="Rho_GTPase_activation_prot"/>
</dbReference>
<dbReference type="InterPro" id="IPR000198">
    <property type="entry name" value="RhoGAP_dom"/>
</dbReference>
<protein>
    <submittedName>
        <fullName evidence="6">FGGY-family carbohydrate kinase</fullName>
    </submittedName>
</protein>
<feature type="region of interest" description="Disordered" evidence="4">
    <location>
        <begin position="688"/>
        <end position="716"/>
    </location>
</feature>
<feature type="region of interest" description="Disordered" evidence="4">
    <location>
        <begin position="869"/>
        <end position="905"/>
    </location>
</feature>
<reference evidence="6 7" key="1">
    <citation type="journal article" date="2019" name="Fungal Biol. Biotechnol.">
        <title>Draft genome sequence of fastidious pathogen Ceratobasidium theobromae, which causes vascular-streak dieback in Theobroma cacao.</title>
        <authorList>
            <person name="Ali S.S."/>
            <person name="Asman A."/>
            <person name="Shao J."/>
            <person name="Firmansyah A.P."/>
            <person name="Susilo A.W."/>
            <person name="Rosmana A."/>
            <person name="McMahon P."/>
            <person name="Junaid M."/>
            <person name="Guest D."/>
            <person name="Kheng T.Y."/>
            <person name="Meinhardt L.W."/>
            <person name="Bailey B.A."/>
        </authorList>
    </citation>
    <scope>NUCLEOTIDE SEQUENCE [LARGE SCALE GENOMIC DNA]</scope>
    <source>
        <strain evidence="6 7">CT2</strain>
    </source>
</reference>
<dbReference type="Proteomes" id="UP000383932">
    <property type="component" value="Unassembled WGS sequence"/>
</dbReference>
<feature type="region of interest" description="Disordered" evidence="4">
    <location>
        <begin position="591"/>
        <end position="614"/>
    </location>
</feature>
<dbReference type="Pfam" id="PF02782">
    <property type="entry name" value="FGGY_C"/>
    <property type="match status" value="1"/>
</dbReference>
<dbReference type="Pfam" id="PF00370">
    <property type="entry name" value="FGGY_N"/>
    <property type="match status" value="1"/>
</dbReference>
<evidence type="ECO:0000313" key="7">
    <source>
        <dbReference type="Proteomes" id="UP000383932"/>
    </source>
</evidence>
<dbReference type="PANTHER" id="PTHR43435:SF4">
    <property type="entry name" value="FGGY CARBOHYDRATE KINASE DOMAIN-CONTAINING PROTEIN"/>
    <property type="match status" value="1"/>
</dbReference>
<dbReference type="Gene3D" id="1.10.555.10">
    <property type="entry name" value="Rho GTPase activation protein"/>
    <property type="match status" value="1"/>
</dbReference>
<evidence type="ECO:0000256" key="3">
    <source>
        <dbReference type="ARBA" id="ARBA00022777"/>
    </source>
</evidence>
<dbReference type="OrthoDB" id="203824at2759"/>
<dbReference type="Gene3D" id="1.20.58.2240">
    <property type="match status" value="1"/>
</dbReference>
<comment type="similarity">
    <text evidence="1">Belongs to the FGGY kinase family.</text>
</comment>
<keyword evidence="2" id="KW-0808">Transferase</keyword>
<dbReference type="EMBL" id="SSOP01000089">
    <property type="protein sequence ID" value="KAB5591774.1"/>
    <property type="molecule type" value="Genomic_DNA"/>
</dbReference>
<proteinExistence type="inferred from homology"/>
<feature type="region of interest" description="Disordered" evidence="4">
    <location>
        <begin position="828"/>
        <end position="855"/>
    </location>
</feature>
<sequence length="1530" mass="163614">MSSNPKATAEEKYYLGVDVGTGSARAALVSSNGTILASSTQSTTTWRSDTDARIFEQSTTEIWRAICQTTRACLDTAKIPKSRIGGIGFDATCSLAVTNRVGEPVCVTAGNEIGNVGERNIILWADHRAETEAGIINSSGAVVLDYVGGTMSLEMEIPKILWLSRHMDPEKFAQCQFFDLPDWLTYKSTNSLARSSCSLTCKCSFIPPGATPSAHGWVPDFFTQIGLGAIVQDEFASLGGWGVVETKAKSDDPGLVLTAGQPVGSGLTREAAEELGLVEGTPVGSAVIDAYAGWIGTVAARYKTESGETSAVPGLTASGERLAAVAGTSTLLKVFLCPNAVFPGWWMNEGGQSSTGQLIDFVLTTHPAYGRLQELAKEQQKSVHVVLAEKLEELRVEAGVSSLVELTKDVHFYPDLHGNRSPLADAQMRGSIVGLRLDAGLGDLALKFNVTLEAIALQTRHIIETMNARGHTVRSIFMSGGQAANAKLMQLAGGEGYGDQKGAEEASESTKEELWKIMVEMTPAGREVRPARSQREGRLLDAKYIIFLEAIDVQRRWRKEMEAATRDGEHVGPPALAGVVAAAWPSDLVGAQGEREEDVERESCGPGTPLYDRLRTMPIGDIQPVRALPPLPSEGPSTLPASVVGGTLDGEKKRAFDGTDLQMIPQHHMQTSQKSTPTKPRLNLGLFRARKDSDTPASVPMRKAASGPSPPPKPARLKAGLLRASVMPHSPSIAAAIEFMRSEHDPKDDEHKSSVSSGPSSSVASLLSSNTGTATTASEEPAAEVPDDACDSDPSRQPCVADKRVSTASSQRTLTAWNAKESAIFAFPNPDSPPLSRLHTTDAIDPQDPSPLRHLGSLKRRSASMSILLPNLPSASSPPLPPRSVPTDGATTDSEGYMSSTSTPARKWGRTHAIKGKIAAWTAAAEASGRKKSPNPVPEPRRSDSPHQQGYPYSHSPASAPALQVHTHVHLPSHAQTPLMSIAALAPAARDLALGVGKRVEKFYRARSSSGAGHEVHPYPSLAAMRVGSPNRGRGAEPMLAGLLRPAIPGASGLLFGRSLDDPCVPRDMDGWVDQTGVRRCLGLPVFVSRCIRHLERWGGDEEGLFRISGRPAHVSRLRVEFDAGADYDLCEIPPSDLDPHAVSSLFKAYLREYPILTRQLKHQFDLAMTATDSSSNASFDLSKLPTSATSFGESAENMRSVDDSLLTDIRDLVDQLPMANYNLLHELCHLLRYTTQHAHTTKMPLANLLLLFCPTLGFSAGFLRCIVQGQDTLFQWGRQPPLPEPSSAPLPRSIKTSISTVTAPKHAPSASIAPSSVRSLKSPLVISTEAAAVPRARAQTTTASAPPSRASMFFPSLGPKRPSIGRLFGVGSGTQDVQPSRHSSSSSESYLGSEEDMHINPKRITRPPRVSLDIPDGSFAPSLDPHAHSQLEDVEECSPEASAKRSAQTPIADMFRSPLTAAVPTIAPTRVTVTGTTGTLQPWSPSKTLPPRLGLPFRRSEDADEMGWSRGVLDAASASLGASSSSHKR</sequence>
<dbReference type="GO" id="GO:0007165">
    <property type="term" value="P:signal transduction"/>
    <property type="evidence" value="ECO:0007669"/>
    <property type="project" value="InterPro"/>
</dbReference>
<dbReference type="Pfam" id="PF00620">
    <property type="entry name" value="RhoGAP"/>
    <property type="match status" value="1"/>
</dbReference>
<dbReference type="InterPro" id="IPR018485">
    <property type="entry name" value="FGGY_C"/>
</dbReference>
<feature type="region of interest" description="Disordered" evidence="4">
    <location>
        <begin position="1477"/>
        <end position="1506"/>
    </location>
</feature>
<evidence type="ECO:0000256" key="1">
    <source>
        <dbReference type="ARBA" id="ARBA00009156"/>
    </source>
</evidence>
<evidence type="ECO:0000259" key="5">
    <source>
        <dbReference type="PROSITE" id="PS50238"/>
    </source>
</evidence>
<keyword evidence="7" id="KW-1185">Reference proteome</keyword>
<dbReference type="InterPro" id="IPR018484">
    <property type="entry name" value="FGGY_N"/>
</dbReference>
<dbReference type="SUPFAM" id="SSF48350">
    <property type="entry name" value="GTPase activation domain, GAP"/>
    <property type="match status" value="1"/>
</dbReference>
<feature type="region of interest" description="Disordered" evidence="4">
    <location>
        <begin position="743"/>
        <end position="811"/>
    </location>
</feature>
<feature type="compositionally biased region" description="Polar residues" evidence="4">
    <location>
        <begin position="889"/>
        <end position="904"/>
    </location>
</feature>
<dbReference type="Gene3D" id="3.30.420.40">
    <property type="match status" value="1"/>
</dbReference>
<feature type="compositionally biased region" description="Basic and acidic residues" evidence="4">
    <location>
        <begin position="743"/>
        <end position="753"/>
    </location>
</feature>
<dbReference type="InterPro" id="IPR043129">
    <property type="entry name" value="ATPase_NBD"/>
</dbReference>
<dbReference type="GO" id="GO:0019321">
    <property type="term" value="P:pentose metabolic process"/>
    <property type="evidence" value="ECO:0007669"/>
    <property type="project" value="TreeGrafter"/>
</dbReference>